<gene>
    <name evidence="1" type="ORF">JOF56_011164</name>
</gene>
<name>A0ABS4U296_9PSEU</name>
<proteinExistence type="predicted"/>
<dbReference type="Proteomes" id="UP001519332">
    <property type="component" value="Unassembled WGS sequence"/>
</dbReference>
<evidence type="ECO:0000313" key="1">
    <source>
        <dbReference type="EMBL" id="MBP2330779.1"/>
    </source>
</evidence>
<dbReference type="RefSeq" id="WP_209647464.1">
    <property type="nucleotide sequence ID" value="NZ_JAGINW010000001.1"/>
</dbReference>
<dbReference type="EMBL" id="JAGINW010000001">
    <property type="protein sequence ID" value="MBP2330779.1"/>
    <property type="molecule type" value="Genomic_DNA"/>
</dbReference>
<reference evidence="1 2" key="1">
    <citation type="submission" date="2021-03" db="EMBL/GenBank/DDBJ databases">
        <title>Sequencing the genomes of 1000 actinobacteria strains.</title>
        <authorList>
            <person name="Klenk H.-P."/>
        </authorList>
    </citation>
    <scope>NUCLEOTIDE SEQUENCE [LARGE SCALE GENOMIC DNA]</scope>
    <source>
        <strain evidence="1 2">DSM 46670</strain>
    </source>
</reference>
<sequence>MTMDECPLVQIRVRARALVAMARDGDTAGLVDALDRLTSEQAAGGPGAHQIVGELISAAVQMVALRAGDMPAHTLFAVDIRDDVDNAVAIDHLEPPLRATIRALLAELNGHPDDARFQLELALRDIDMEATLEVVVHALLWTIGMLEWCEDEGVDVPDWLRGAGLAA</sequence>
<keyword evidence="2" id="KW-1185">Reference proteome</keyword>
<accession>A0ABS4U296</accession>
<comment type="caution">
    <text evidence="1">The sequence shown here is derived from an EMBL/GenBank/DDBJ whole genome shotgun (WGS) entry which is preliminary data.</text>
</comment>
<organism evidence="1 2">
    <name type="scientific">Kibdelosporangium banguiense</name>
    <dbReference type="NCBI Taxonomy" id="1365924"/>
    <lineage>
        <taxon>Bacteria</taxon>
        <taxon>Bacillati</taxon>
        <taxon>Actinomycetota</taxon>
        <taxon>Actinomycetes</taxon>
        <taxon>Pseudonocardiales</taxon>
        <taxon>Pseudonocardiaceae</taxon>
        <taxon>Kibdelosporangium</taxon>
    </lineage>
</organism>
<evidence type="ECO:0000313" key="2">
    <source>
        <dbReference type="Proteomes" id="UP001519332"/>
    </source>
</evidence>
<protein>
    <submittedName>
        <fullName evidence="1">Uncharacterized protein</fullName>
    </submittedName>
</protein>